<evidence type="ECO:0000313" key="4">
    <source>
        <dbReference type="Proteomes" id="UP000536624"/>
    </source>
</evidence>
<dbReference type="InterPro" id="IPR055140">
    <property type="entry name" value="Thiolase_C_2"/>
</dbReference>
<dbReference type="SUPFAM" id="SSF53901">
    <property type="entry name" value="Thiolase-like"/>
    <property type="match status" value="2"/>
</dbReference>
<dbReference type="CDD" id="cd00829">
    <property type="entry name" value="SCP-x_thiolase"/>
    <property type="match status" value="1"/>
</dbReference>
<feature type="domain" description="Thiolase C-terminal" evidence="2">
    <location>
        <begin position="282"/>
        <end position="395"/>
    </location>
</feature>
<proteinExistence type="predicted"/>
<dbReference type="PIRSF" id="PIRSF000429">
    <property type="entry name" value="Ac-CoA_Ac_transf"/>
    <property type="match status" value="1"/>
</dbReference>
<dbReference type="EMBL" id="JAALLH010000001">
    <property type="protein sequence ID" value="NIY64228.1"/>
    <property type="molecule type" value="Genomic_DNA"/>
</dbReference>
<feature type="region of interest" description="Disordered" evidence="1">
    <location>
        <begin position="244"/>
        <end position="263"/>
    </location>
</feature>
<evidence type="ECO:0000256" key="1">
    <source>
        <dbReference type="SAM" id="MobiDB-lite"/>
    </source>
</evidence>
<gene>
    <name evidence="3" type="ORF">SMALB_2186</name>
</gene>
<protein>
    <recommendedName>
        <fullName evidence="2">Thiolase C-terminal domain-containing protein</fullName>
    </recommendedName>
</protein>
<dbReference type="InterPro" id="IPR016039">
    <property type="entry name" value="Thiolase-like"/>
</dbReference>
<dbReference type="RefSeq" id="WP_208972956.1">
    <property type="nucleotide sequence ID" value="NZ_JAALLH010000001.1"/>
</dbReference>
<reference evidence="3 4" key="1">
    <citation type="submission" date="2020-02" db="EMBL/GenBank/DDBJ databases">
        <title>Streptomyces malaysiensis DSM14702 (JHCC583434, PFL_A843) Genome sequencing and assembly.</title>
        <authorList>
            <person name="Samborskyy M."/>
        </authorList>
    </citation>
    <scope>NUCLEOTIDE SEQUENCE [LARGE SCALE GENOMIC DNA]</scope>
    <source>
        <strain evidence="3 4">DSM 14702</strain>
    </source>
</reference>
<dbReference type="GO" id="GO:0016747">
    <property type="term" value="F:acyltransferase activity, transferring groups other than amino-acyl groups"/>
    <property type="evidence" value="ECO:0007669"/>
    <property type="project" value="InterPro"/>
</dbReference>
<accession>A0A7X5X066</accession>
<dbReference type="Proteomes" id="UP000536624">
    <property type="component" value="Unassembled WGS sequence"/>
</dbReference>
<sequence>MSSGPVSGGQTAWRRQSFSGKAAITGVGMTELSRDSGTSVLALARRACRAAIDDAGLTNGDVDAVLSYHLDDSVPVGYLASALRLPDPVWSNEFYGGGTQCASILADAAMLIDSGTARAVLVYRALNGRSGKRMGQTALRIGAGAEAQFSLPHGMLGPVHLFALAAQRWMYETGATEADLAAVVRHSRRHASRNPRAVFREPLTLDDYLATPLVATPLRRVDCCLESDGAVALVVARTDVADSTRPGSPRVHTVVRGGGPGASEMDRAPDVARLFSSYLAAPLYTRAGMSPRDIDLALIYDAYSWVVPVQLEDFGLVSRGEAGAFFRDGGADDDGRLPVNPHGGLLSEGYVHGLNNIAEAVRQLRGEAVANQARDPSVALCTGFGGSLGSAAILVRP</sequence>
<dbReference type="Pfam" id="PF22691">
    <property type="entry name" value="Thiolase_C_1"/>
    <property type="match status" value="1"/>
</dbReference>
<dbReference type="AlphaFoldDB" id="A0A7X5X066"/>
<dbReference type="PANTHER" id="PTHR42870">
    <property type="entry name" value="ACETYL-COA C-ACETYLTRANSFERASE"/>
    <property type="match status" value="1"/>
</dbReference>
<dbReference type="InterPro" id="IPR002155">
    <property type="entry name" value="Thiolase"/>
</dbReference>
<comment type="caution">
    <text evidence="3">The sequence shown here is derived from an EMBL/GenBank/DDBJ whole genome shotgun (WGS) entry which is preliminary data.</text>
</comment>
<evidence type="ECO:0000313" key="3">
    <source>
        <dbReference type="EMBL" id="NIY64228.1"/>
    </source>
</evidence>
<organism evidence="3 4">
    <name type="scientific">Streptomyces malaysiensis</name>
    <dbReference type="NCBI Taxonomy" id="92644"/>
    <lineage>
        <taxon>Bacteria</taxon>
        <taxon>Bacillati</taxon>
        <taxon>Actinomycetota</taxon>
        <taxon>Actinomycetes</taxon>
        <taxon>Kitasatosporales</taxon>
        <taxon>Streptomycetaceae</taxon>
        <taxon>Streptomyces</taxon>
        <taxon>Streptomyces violaceusniger group</taxon>
    </lineage>
</organism>
<evidence type="ECO:0000259" key="2">
    <source>
        <dbReference type="Pfam" id="PF22691"/>
    </source>
</evidence>
<name>A0A7X5X066_STRMQ</name>
<dbReference type="PANTHER" id="PTHR42870:SF1">
    <property type="entry name" value="NON-SPECIFIC LIPID-TRANSFER PROTEIN-LIKE 2"/>
    <property type="match status" value="1"/>
</dbReference>
<dbReference type="Gene3D" id="3.40.47.10">
    <property type="match status" value="1"/>
</dbReference>